<evidence type="ECO:0000259" key="2">
    <source>
        <dbReference type="Pfam" id="PF17171"/>
    </source>
</evidence>
<dbReference type="Proteomes" id="UP001234178">
    <property type="component" value="Unassembled WGS sequence"/>
</dbReference>
<dbReference type="InterPro" id="IPR036282">
    <property type="entry name" value="Glutathione-S-Trfase_C_sf"/>
</dbReference>
<dbReference type="Pfam" id="PF17172">
    <property type="entry name" value="GST_N_4"/>
    <property type="match status" value="1"/>
</dbReference>
<dbReference type="InterPro" id="IPR012336">
    <property type="entry name" value="Thioredoxin-like_fold"/>
</dbReference>
<dbReference type="InterPro" id="IPR050931">
    <property type="entry name" value="Mito_Protein_Transport_Metaxin"/>
</dbReference>
<dbReference type="SFLD" id="SFLDG01180">
    <property type="entry name" value="SUF1"/>
    <property type="match status" value="1"/>
</dbReference>
<dbReference type="CDD" id="cd03193">
    <property type="entry name" value="GST_C_Metaxin"/>
    <property type="match status" value="1"/>
</dbReference>
<evidence type="ECO:0000259" key="3">
    <source>
        <dbReference type="Pfam" id="PF17172"/>
    </source>
</evidence>
<name>A0ABQ9ZE99_9CRUS</name>
<comment type="caution">
    <text evidence="4">The sequence shown here is derived from an EMBL/GenBank/DDBJ whole genome shotgun (WGS) entry which is preliminary data.</text>
</comment>
<feature type="domain" description="Metaxin glutathione S-transferase" evidence="2">
    <location>
        <begin position="216"/>
        <end position="267"/>
    </location>
</feature>
<gene>
    <name evidence="4" type="ORF">OUZ56_020360</name>
</gene>
<dbReference type="EMBL" id="JAOYFB010000003">
    <property type="protein sequence ID" value="KAK4011247.1"/>
    <property type="molecule type" value="Genomic_DNA"/>
</dbReference>
<dbReference type="SUPFAM" id="SSF52833">
    <property type="entry name" value="Thioredoxin-like"/>
    <property type="match status" value="1"/>
</dbReference>
<evidence type="ECO:0000313" key="5">
    <source>
        <dbReference type="Proteomes" id="UP001234178"/>
    </source>
</evidence>
<dbReference type="PANTHER" id="PTHR12289:SF41">
    <property type="entry name" value="FAILED AXON CONNECTIONS-RELATED"/>
    <property type="match status" value="1"/>
</dbReference>
<evidence type="ECO:0000256" key="1">
    <source>
        <dbReference type="ARBA" id="ARBA00006475"/>
    </source>
</evidence>
<organism evidence="4 5">
    <name type="scientific">Daphnia magna</name>
    <dbReference type="NCBI Taxonomy" id="35525"/>
    <lineage>
        <taxon>Eukaryota</taxon>
        <taxon>Metazoa</taxon>
        <taxon>Ecdysozoa</taxon>
        <taxon>Arthropoda</taxon>
        <taxon>Crustacea</taxon>
        <taxon>Branchiopoda</taxon>
        <taxon>Diplostraca</taxon>
        <taxon>Cladocera</taxon>
        <taxon>Anomopoda</taxon>
        <taxon>Daphniidae</taxon>
        <taxon>Daphnia</taxon>
    </lineage>
</organism>
<reference evidence="4 5" key="1">
    <citation type="journal article" date="2023" name="Nucleic Acids Res.">
        <title>The hologenome of Daphnia magna reveals possible DNA methylation and microbiome-mediated evolution of the host genome.</title>
        <authorList>
            <person name="Chaturvedi A."/>
            <person name="Li X."/>
            <person name="Dhandapani V."/>
            <person name="Marshall H."/>
            <person name="Kissane S."/>
            <person name="Cuenca-Cambronero M."/>
            <person name="Asole G."/>
            <person name="Calvet F."/>
            <person name="Ruiz-Romero M."/>
            <person name="Marangio P."/>
            <person name="Guigo R."/>
            <person name="Rago D."/>
            <person name="Mirbahai L."/>
            <person name="Eastwood N."/>
            <person name="Colbourne J.K."/>
            <person name="Zhou J."/>
            <person name="Mallon E."/>
            <person name="Orsini L."/>
        </authorList>
    </citation>
    <scope>NUCLEOTIDE SEQUENCE [LARGE SCALE GENOMIC DNA]</scope>
    <source>
        <strain evidence="4">LRV0_1</strain>
    </source>
</reference>
<dbReference type="SUPFAM" id="SSF47616">
    <property type="entry name" value="GST C-terminal domain-like"/>
    <property type="match status" value="1"/>
</dbReference>
<dbReference type="InterPro" id="IPR033468">
    <property type="entry name" value="Metaxin_GST"/>
</dbReference>
<dbReference type="SFLD" id="SFLDG01200">
    <property type="entry name" value="SUF1.1"/>
    <property type="match status" value="1"/>
</dbReference>
<dbReference type="Pfam" id="PF17171">
    <property type="entry name" value="GST_C_6"/>
    <property type="match status" value="1"/>
</dbReference>
<evidence type="ECO:0008006" key="6">
    <source>
        <dbReference type="Google" id="ProtNLM"/>
    </source>
</evidence>
<dbReference type="InterPro" id="IPR026928">
    <property type="entry name" value="FAX/IsoI-like"/>
</dbReference>
<proteinExistence type="inferred from homology"/>
<keyword evidence="5" id="KW-1185">Reference proteome</keyword>
<dbReference type="Gene3D" id="1.20.1050.10">
    <property type="match status" value="1"/>
</dbReference>
<dbReference type="InterPro" id="IPR040079">
    <property type="entry name" value="Glutathione_S-Trfase"/>
</dbReference>
<protein>
    <recommendedName>
        <fullName evidence="6">Failed axon connections</fullName>
    </recommendedName>
</protein>
<evidence type="ECO:0000313" key="4">
    <source>
        <dbReference type="EMBL" id="KAK4011247.1"/>
    </source>
</evidence>
<feature type="domain" description="Thioredoxin-like fold" evidence="3">
    <location>
        <begin position="74"/>
        <end position="167"/>
    </location>
</feature>
<dbReference type="InterPro" id="IPR036249">
    <property type="entry name" value="Thioredoxin-like_sf"/>
</dbReference>
<dbReference type="SFLD" id="SFLDS00019">
    <property type="entry name" value="Glutathione_Transferase_(cytos"/>
    <property type="match status" value="1"/>
</dbReference>
<accession>A0ABQ9ZE99</accession>
<dbReference type="PANTHER" id="PTHR12289">
    <property type="entry name" value="METAXIN RELATED"/>
    <property type="match status" value="1"/>
</dbReference>
<comment type="similarity">
    <text evidence="1">Belongs to the FAX family.</text>
</comment>
<dbReference type="Gene3D" id="3.40.30.10">
    <property type="entry name" value="Glutaredoxin"/>
    <property type="match status" value="1"/>
</dbReference>
<sequence length="268" mass="30602">MLEQAIESLTAIWKNERGLIVASTGVAASLYFLASKIYAVHEQSQLRKKWNSAPKDVVILHQLPRGKFTPSISPFPLKLETYLRMAGIRYENDFTEPKSLENKTPWITLNGEDVADSQICLELLADKFQKDFSCHLSPEEKATARAFQIMAEDHFYWTGVLWRWVYTKGKTLRQIHATFAPPLSLKIPLVCRRMKSQAIGQGLGRHAEKDVIEMGIKDLRAMSHYLGNKSYFMGEEPTELDCAMFGMLAQLVWNMPGSPFERLLNNFD</sequence>